<accession>A0A4E0R177</accession>
<reference evidence="4" key="1">
    <citation type="submission" date="2019-03" db="EMBL/GenBank/DDBJ databases">
        <title>Improved annotation for the trematode Fasciola hepatica.</title>
        <authorList>
            <person name="Choi Y.-J."/>
            <person name="Martin J."/>
            <person name="Mitreva M."/>
        </authorList>
    </citation>
    <scope>NUCLEOTIDE SEQUENCE [LARGE SCALE GENOMIC DNA]</scope>
</reference>
<evidence type="ECO:0000256" key="2">
    <source>
        <dbReference type="SAM" id="MobiDB-lite"/>
    </source>
</evidence>
<dbReference type="PANTHER" id="PTHR23167">
    <property type="entry name" value="CALPONIN HOMOLOGY DOMAIN-CONTAINING PROTEIN DDB_G0272472-RELATED"/>
    <property type="match status" value="1"/>
</dbReference>
<dbReference type="PANTHER" id="PTHR23167:SF46">
    <property type="entry name" value="EPS15 HOMOLOGY DOMAIN CONTAINING PROTEIN-BINDING PROTEIN 1, ISOFORM F"/>
    <property type="match status" value="1"/>
</dbReference>
<feature type="compositionally biased region" description="Low complexity" evidence="2">
    <location>
        <begin position="257"/>
        <end position="271"/>
    </location>
</feature>
<comment type="caution">
    <text evidence="4">The sequence shown here is derived from an EMBL/GenBank/DDBJ whole genome shotgun (WGS) entry which is preliminary data.</text>
</comment>
<feature type="domain" description="BMERB" evidence="3">
    <location>
        <begin position="298"/>
        <end position="438"/>
    </location>
</feature>
<dbReference type="Proteomes" id="UP000230066">
    <property type="component" value="Unassembled WGS sequence"/>
</dbReference>
<dbReference type="InterPro" id="IPR050540">
    <property type="entry name" value="F-actin_Monoox_Mical"/>
</dbReference>
<evidence type="ECO:0000259" key="3">
    <source>
        <dbReference type="PROSITE" id="PS51848"/>
    </source>
</evidence>
<sequence>MTQIVSKTVIASNNEDGDPVEKRFSSCLVKSVSMKEHVNYDDTRLLDTNYGSAKSVEEGRFTPFDGFIDRNEIDSSVSLSHSPSPVLSVIASPFAAATMKPAYHYSTDSVLLDDICTPFDSDVFGKSTTIRSRLERTTDEKSRIISKHKEAYPEYLNPFSDDHISTHSPLLNEDNILTPFDKLPDDYNVVESLPNSFYVHCSFNKSDNHISSKHLIGSKRPAPPRPPKLDEALLTRRSFYSGLNSTESDITLRTFDRSQSLRGTRRSSSTGAHLNRSTQRTTHGDTKSVILKRQAPPLPVPGKRMIKADPDDQFINYGELHRMLREIHQRLTETERNSRALYMRLKQASSKPVNVNELLKQWTKLADIKDSLLKQEANLLERLHRQELEEQHADVEHELRKLLAKQDNLKTAEEKAREEELLRDLVSTVDRRAQLVDRPQNHDCLTQSSSKSKPIHPFSCLRVFRIGRKSKIPTNRFGLPETLFRQKKFSPKKSCLRSQSYDE</sequence>
<dbReference type="Pfam" id="PF12130">
    <property type="entry name" value="bMERB_dom"/>
    <property type="match status" value="1"/>
</dbReference>
<feature type="region of interest" description="Disordered" evidence="2">
    <location>
        <begin position="257"/>
        <end position="304"/>
    </location>
</feature>
<keyword evidence="5" id="KW-1185">Reference proteome</keyword>
<organism evidence="4 5">
    <name type="scientific">Fasciola hepatica</name>
    <name type="common">Liver fluke</name>
    <dbReference type="NCBI Taxonomy" id="6192"/>
    <lineage>
        <taxon>Eukaryota</taxon>
        <taxon>Metazoa</taxon>
        <taxon>Spiralia</taxon>
        <taxon>Lophotrochozoa</taxon>
        <taxon>Platyhelminthes</taxon>
        <taxon>Trematoda</taxon>
        <taxon>Digenea</taxon>
        <taxon>Plagiorchiida</taxon>
        <taxon>Echinostomata</taxon>
        <taxon>Echinostomatoidea</taxon>
        <taxon>Fasciolidae</taxon>
        <taxon>Fasciola</taxon>
    </lineage>
</organism>
<name>A0A4E0R177_FASHE</name>
<evidence type="ECO:0000313" key="4">
    <source>
        <dbReference type="EMBL" id="THD21093.1"/>
    </source>
</evidence>
<feature type="coiled-coil region" evidence="1">
    <location>
        <begin position="369"/>
        <end position="422"/>
    </location>
</feature>
<proteinExistence type="predicted"/>
<protein>
    <recommendedName>
        <fullName evidence="3">BMERB domain-containing protein</fullName>
    </recommendedName>
</protein>
<dbReference type="EMBL" id="JXXN02003857">
    <property type="protein sequence ID" value="THD21093.1"/>
    <property type="molecule type" value="Genomic_DNA"/>
</dbReference>
<dbReference type="SMART" id="SM01203">
    <property type="entry name" value="DUF3585"/>
    <property type="match status" value="1"/>
</dbReference>
<dbReference type="PROSITE" id="PS51848">
    <property type="entry name" value="BMERB"/>
    <property type="match status" value="1"/>
</dbReference>
<keyword evidence="1" id="KW-0175">Coiled coil</keyword>
<dbReference type="AlphaFoldDB" id="A0A4E0R177"/>
<dbReference type="InterPro" id="IPR022735">
    <property type="entry name" value="bMERB_dom"/>
</dbReference>
<gene>
    <name evidence="4" type="ORF">D915_007721</name>
</gene>
<evidence type="ECO:0000256" key="1">
    <source>
        <dbReference type="SAM" id="Coils"/>
    </source>
</evidence>
<evidence type="ECO:0000313" key="5">
    <source>
        <dbReference type="Proteomes" id="UP000230066"/>
    </source>
</evidence>